<evidence type="ECO:0000256" key="2">
    <source>
        <dbReference type="ARBA" id="ARBA00022676"/>
    </source>
</evidence>
<feature type="region of interest" description="Disordered" evidence="7">
    <location>
        <begin position="1"/>
        <end position="23"/>
    </location>
</feature>
<dbReference type="Pfam" id="PF01129">
    <property type="entry name" value="ART"/>
    <property type="match status" value="1"/>
</dbReference>
<evidence type="ECO:0000313" key="10">
    <source>
        <dbReference type="EMBL" id="CAF3962036.1"/>
    </source>
</evidence>
<evidence type="ECO:0000256" key="5">
    <source>
        <dbReference type="ARBA" id="ARBA00047597"/>
    </source>
</evidence>
<evidence type="ECO:0000313" key="12">
    <source>
        <dbReference type="Proteomes" id="UP000663829"/>
    </source>
</evidence>
<accession>A0A815PTM4</accession>
<sequence>MSKKTSSISAPTVKKKPVVETTENPPNLESYVLLWLDGDINKTHDNIETLKELRQVINYIQTFDDIEQCESYIREIQNEKVLLIVSGSIGRRITSRIHDLTQFSGFYVYCQDKASNEKWAKSYSKVKGVFTRRDELVSQIAVDQATRSKVDDITSVSVFTRDDNENAENSLESRNASFMWFQLFVEVLLRMYHKSSARNELISLCKKSYVGNKSEQTLIDEFERQYKPDKAIWWYTHESCLYRILNKALRVQDFHTIFALRSFITDIAKQLKKENERFIRTSNKSCPIIKVYHGQGIDIDELNLMKSNIGEFISMNCFLSTSKNRATALRFARQFDMTKELGRILFEIDIDTRLLTKAFADITHLSYYKGEDEVLIMLGAMFRIEKISYDKKEQMWIPKEKKNIDYRAI</sequence>
<comment type="catalytic activity">
    <reaction evidence="5 6">
        <text>L-arginyl-[protein] + NAD(+) = N(omega)-(ADP-D-ribosyl)-L-arginyl-[protein] + nicotinamide + H(+)</text>
        <dbReference type="Rhea" id="RHEA:19149"/>
        <dbReference type="Rhea" id="RHEA-COMP:10532"/>
        <dbReference type="Rhea" id="RHEA-COMP:15087"/>
        <dbReference type="ChEBI" id="CHEBI:15378"/>
        <dbReference type="ChEBI" id="CHEBI:17154"/>
        <dbReference type="ChEBI" id="CHEBI:29965"/>
        <dbReference type="ChEBI" id="CHEBI:57540"/>
        <dbReference type="ChEBI" id="CHEBI:142554"/>
        <dbReference type="EC" id="2.4.2.31"/>
    </reaction>
</comment>
<keyword evidence="6" id="KW-0521">NADP</keyword>
<keyword evidence="12" id="KW-1185">Reference proteome</keyword>
<dbReference type="SUPFAM" id="SSF56399">
    <property type="entry name" value="ADP-ribosylation"/>
    <property type="match status" value="1"/>
</dbReference>
<evidence type="ECO:0000256" key="7">
    <source>
        <dbReference type="SAM" id="MobiDB-lite"/>
    </source>
</evidence>
<keyword evidence="3 6" id="KW-0808">Transferase</keyword>
<protein>
    <recommendedName>
        <fullName evidence="6">NAD(P)(+)--arginine ADP-ribosyltransferase</fullName>
        <ecNumber evidence="6">2.4.2.31</ecNumber>
    </recommendedName>
    <alternativeName>
        <fullName evidence="6">Mono(ADP-ribosyl)transferase</fullName>
    </alternativeName>
</protein>
<dbReference type="EMBL" id="CAJNOK010011976">
    <property type="protein sequence ID" value="CAF1152950.1"/>
    <property type="molecule type" value="Genomic_DNA"/>
</dbReference>
<dbReference type="GO" id="GO:0016779">
    <property type="term" value="F:nucleotidyltransferase activity"/>
    <property type="evidence" value="ECO:0007669"/>
    <property type="project" value="UniProtKB-KW"/>
</dbReference>
<dbReference type="Gene3D" id="3.90.176.10">
    <property type="entry name" value="Toxin ADP-ribosyltransferase, Chain A, domain 1"/>
    <property type="match status" value="1"/>
</dbReference>
<evidence type="ECO:0000256" key="6">
    <source>
        <dbReference type="RuleBase" id="RU361228"/>
    </source>
</evidence>
<evidence type="ECO:0000313" key="9">
    <source>
        <dbReference type="EMBL" id="CAF1453786.1"/>
    </source>
</evidence>
<gene>
    <name evidence="9" type="ORF">GPM918_LOCUS34827</name>
    <name evidence="8" type="ORF">OVA965_LOCUS21698</name>
    <name evidence="11" type="ORF">SRO942_LOCUS35539</name>
    <name evidence="10" type="ORF">TMI583_LOCUS22409</name>
</gene>
<dbReference type="EC" id="2.4.2.31" evidence="6"/>
<dbReference type="InterPro" id="IPR000768">
    <property type="entry name" value="ART"/>
</dbReference>
<proteinExistence type="inferred from homology"/>
<dbReference type="Proteomes" id="UP000677228">
    <property type="component" value="Unassembled WGS sequence"/>
</dbReference>
<dbReference type="AlphaFoldDB" id="A0A815PTM4"/>
<keyword evidence="2 6" id="KW-0328">Glycosyltransferase</keyword>
<dbReference type="EMBL" id="CAJOBC010085079">
    <property type="protein sequence ID" value="CAF4326333.1"/>
    <property type="molecule type" value="Genomic_DNA"/>
</dbReference>
<evidence type="ECO:0000313" key="8">
    <source>
        <dbReference type="EMBL" id="CAF1152950.1"/>
    </source>
</evidence>
<keyword evidence="6" id="KW-0520">NAD</keyword>
<comment type="caution">
    <text evidence="9">The sequence shown here is derived from an EMBL/GenBank/DDBJ whole genome shotgun (WGS) entry which is preliminary data.</text>
</comment>
<evidence type="ECO:0000256" key="1">
    <source>
        <dbReference type="ARBA" id="ARBA00009558"/>
    </source>
</evidence>
<dbReference type="GO" id="GO:0106274">
    <property type="term" value="F:NAD+-protein-arginine ADP-ribosyltransferase activity"/>
    <property type="evidence" value="ECO:0007669"/>
    <property type="project" value="UniProtKB-EC"/>
</dbReference>
<dbReference type="Proteomes" id="UP000681722">
    <property type="component" value="Unassembled WGS sequence"/>
</dbReference>
<name>A0A815PTM4_9BILA</name>
<feature type="compositionally biased region" description="Polar residues" evidence="7">
    <location>
        <begin position="1"/>
        <end position="10"/>
    </location>
</feature>
<organism evidence="9 12">
    <name type="scientific">Didymodactylos carnosus</name>
    <dbReference type="NCBI Taxonomy" id="1234261"/>
    <lineage>
        <taxon>Eukaryota</taxon>
        <taxon>Metazoa</taxon>
        <taxon>Spiralia</taxon>
        <taxon>Gnathifera</taxon>
        <taxon>Rotifera</taxon>
        <taxon>Eurotatoria</taxon>
        <taxon>Bdelloidea</taxon>
        <taxon>Philodinida</taxon>
        <taxon>Philodinidae</taxon>
        <taxon>Didymodactylos</taxon>
    </lineage>
</organism>
<keyword evidence="4" id="KW-0548">Nucleotidyltransferase</keyword>
<dbReference type="OrthoDB" id="10035075at2759"/>
<dbReference type="EMBL" id="CAJNOQ010019627">
    <property type="protein sequence ID" value="CAF1453786.1"/>
    <property type="molecule type" value="Genomic_DNA"/>
</dbReference>
<dbReference type="EMBL" id="CAJOBA010032044">
    <property type="protein sequence ID" value="CAF3962036.1"/>
    <property type="molecule type" value="Genomic_DNA"/>
</dbReference>
<dbReference type="Proteomes" id="UP000663829">
    <property type="component" value="Unassembled WGS sequence"/>
</dbReference>
<dbReference type="Proteomes" id="UP000682733">
    <property type="component" value="Unassembled WGS sequence"/>
</dbReference>
<comment type="similarity">
    <text evidence="1 6">Belongs to the Arg-specific ADP-ribosyltransferase family.</text>
</comment>
<dbReference type="PROSITE" id="PS51996">
    <property type="entry name" value="TR_MART"/>
    <property type="match status" value="1"/>
</dbReference>
<evidence type="ECO:0000313" key="11">
    <source>
        <dbReference type="EMBL" id="CAF4326333.1"/>
    </source>
</evidence>
<evidence type="ECO:0000256" key="4">
    <source>
        <dbReference type="ARBA" id="ARBA00022695"/>
    </source>
</evidence>
<reference evidence="9" key="1">
    <citation type="submission" date="2021-02" db="EMBL/GenBank/DDBJ databases">
        <authorList>
            <person name="Nowell W R."/>
        </authorList>
    </citation>
    <scope>NUCLEOTIDE SEQUENCE</scope>
</reference>
<evidence type="ECO:0000256" key="3">
    <source>
        <dbReference type="ARBA" id="ARBA00022679"/>
    </source>
</evidence>